<evidence type="ECO:0000313" key="4">
    <source>
        <dbReference type="Proteomes" id="UP000241362"/>
    </source>
</evidence>
<organism evidence="3 4">
    <name type="scientific">Fuscovulum blasticum DSM 2131</name>
    <dbReference type="NCBI Taxonomy" id="1188250"/>
    <lineage>
        <taxon>Bacteria</taxon>
        <taxon>Pseudomonadati</taxon>
        <taxon>Pseudomonadota</taxon>
        <taxon>Alphaproteobacteria</taxon>
        <taxon>Rhodobacterales</taxon>
        <taxon>Paracoccaceae</taxon>
        <taxon>Pseudogemmobacter</taxon>
    </lineage>
</organism>
<feature type="domain" description="NADP-dependent oxidoreductase" evidence="2">
    <location>
        <begin position="16"/>
        <end position="304"/>
    </location>
</feature>
<accession>A0A2T4JCG4</accession>
<gene>
    <name evidence="3" type="ORF">C5F44_03810</name>
</gene>
<dbReference type="SUPFAM" id="SSF51430">
    <property type="entry name" value="NAD(P)-linked oxidoreductase"/>
    <property type="match status" value="1"/>
</dbReference>
<dbReference type="InterPro" id="IPR050791">
    <property type="entry name" value="Aldo-Keto_reductase"/>
</dbReference>
<keyword evidence="4" id="KW-1185">Reference proteome</keyword>
<dbReference type="GO" id="GO:0016491">
    <property type="term" value="F:oxidoreductase activity"/>
    <property type="evidence" value="ECO:0007669"/>
    <property type="project" value="UniProtKB-KW"/>
</dbReference>
<dbReference type="RefSeq" id="WP_107672194.1">
    <property type="nucleotide sequence ID" value="NZ_PZKE01000003.1"/>
</dbReference>
<dbReference type="PANTHER" id="PTHR43625">
    <property type="entry name" value="AFLATOXIN B1 ALDEHYDE REDUCTASE"/>
    <property type="match status" value="1"/>
</dbReference>
<dbReference type="AlphaFoldDB" id="A0A2T4JCG4"/>
<dbReference type="InterPro" id="IPR036812">
    <property type="entry name" value="NAD(P)_OxRdtase_dom_sf"/>
</dbReference>
<keyword evidence="1" id="KW-0560">Oxidoreductase</keyword>
<dbReference type="Pfam" id="PF00248">
    <property type="entry name" value="Aldo_ket_red"/>
    <property type="match status" value="1"/>
</dbReference>
<evidence type="ECO:0000313" key="3">
    <source>
        <dbReference type="EMBL" id="PTE15517.1"/>
    </source>
</evidence>
<dbReference type="GO" id="GO:0005737">
    <property type="term" value="C:cytoplasm"/>
    <property type="evidence" value="ECO:0007669"/>
    <property type="project" value="TreeGrafter"/>
</dbReference>
<name>A0A2T4JCG4_FUSBL</name>
<proteinExistence type="predicted"/>
<comment type="caution">
    <text evidence="3">The sequence shown here is derived from an EMBL/GenBank/DDBJ whole genome shotgun (WGS) entry which is preliminary data.</text>
</comment>
<dbReference type="PROSITE" id="PS51257">
    <property type="entry name" value="PROKAR_LIPOPROTEIN"/>
    <property type="match status" value="1"/>
</dbReference>
<dbReference type="Proteomes" id="UP000241362">
    <property type="component" value="Unassembled WGS sequence"/>
</dbReference>
<protein>
    <submittedName>
        <fullName evidence="3">Aldo/keto reductase</fullName>
    </submittedName>
</protein>
<reference evidence="3 4" key="1">
    <citation type="submission" date="2018-03" db="EMBL/GenBank/DDBJ databases">
        <title>Rhodobacter blasticus.</title>
        <authorList>
            <person name="Meyer T.E."/>
            <person name="Miller S."/>
            <person name="Lodha T."/>
            <person name="Gandham S."/>
            <person name="Chintalapati S."/>
            <person name="Chintalapati V.R."/>
        </authorList>
    </citation>
    <scope>NUCLEOTIDE SEQUENCE [LARGE SCALE GENOMIC DNA]</scope>
    <source>
        <strain evidence="3 4">DSM 2131</strain>
    </source>
</reference>
<dbReference type="Gene3D" id="3.20.20.100">
    <property type="entry name" value="NADP-dependent oxidoreductase domain"/>
    <property type="match status" value="1"/>
</dbReference>
<dbReference type="InterPro" id="IPR023210">
    <property type="entry name" value="NADP_OxRdtase_dom"/>
</dbReference>
<dbReference type="PANTHER" id="PTHR43625:SF40">
    <property type="entry name" value="ALDO-KETO REDUCTASE YAKC [NADP(+)]"/>
    <property type="match status" value="1"/>
</dbReference>
<evidence type="ECO:0000256" key="1">
    <source>
        <dbReference type="ARBA" id="ARBA00023002"/>
    </source>
</evidence>
<sequence>MKQRRLGAGGPTVSALGFGCLSFGGIFGPTTEADSLAALDAAWEAGITFLDTANIYGKGVSETVIGRWLASRPHRPAIATKAAFTDDPNRRVDNRPEHLRRELEASLKRLGVDHVALFYAHRHDPLIPIEDVAGTMSRLVDEGKIGGYGLSEIAPHTLERAHAVHPVTAVQNEYSLWTRQPELGMIQRCASLGVAFVPFSPLARGAFGTPMADPARFAPDDFRARIPRFQAGNWPHNRDRLAAFHAFARVRGWAPAALALAWVLSRGDHLIPIPGTRSAAHLRAWAAAPDIVLTEADQAEIDRLLPVGWAWGDRYDDAQAATVERYC</sequence>
<dbReference type="EMBL" id="PZKE01000003">
    <property type="protein sequence ID" value="PTE15517.1"/>
    <property type="molecule type" value="Genomic_DNA"/>
</dbReference>
<evidence type="ECO:0000259" key="2">
    <source>
        <dbReference type="Pfam" id="PF00248"/>
    </source>
</evidence>